<proteinExistence type="inferred from homology"/>
<dbReference type="InterPro" id="IPR045863">
    <property type="entry name" value="CorA_TM1_TM2"/>
</dbReference>
<accession>A0A9X3BJC3</accession>
<dbReference type="Gene3D" id="3.30.460.20">
    <property type="entry name" value="CorA soluble domain-like"/>
    <property type="match status" value="1"/>
</dbReference>
<keyword evidence="4" id="KW-1003">Cell membrane</keyword>
<evidence type="ECO:0000313" key="14">
    <source>
        <dbReference type="Proteomes" id="UP001155483"/>
    </source>
</evidence>
<comment type="similarity">
    <text evidence="2">Belongs to the CorA metal ion transporter (MIT) (TC 1.A.35) family.</text>
</comment>
<keyword evidence="6" id="KW-0460">Magnesium</keyword>
<keyword evidence="3" id="KW-0813">Transport</keyword>
<evidence type="ECO:0000256" key="5">
    <source>
        <dbReference type="ARBA" id="ARBA00022692"/>
    </source>
</evidence>
<comment type="function">
    <text evidence="11">Mediates influx of magnesium ions. Alternates between open and closed states. Activated by low cytoplasmic Mg(2+) levels. Inactive when cytoplasmic Mg(2+) levels are high.</text>
</comment>
<evidence type="ECO:0000256" key="8">
    <source>
        <dbReference type="ARBA" id="ARBA00023065"/>
    </source>
</evidence>
<comment type="catalytic activity">
    <reaction evidence="10">
        <text>Mg(2+)(in) = Mg(2+)(out)</text>
        <dbReference type="Rhea" id="RHEA:29827"/>
        <dbReference type="ChEBI" id="CHEBI:18420"/>
    </reaction>
</comment>
<evidence type="ECO:0000256" key="12">
    <source>
        <dbReference type="SAM" id="Phobius"/>
    </source>
</evidence>
<keyword evidence="5 12" id="KW-0812">Transmembrane</keyword>
<protein>
    <recommendedName>
        <fullName evidence="15">Magnesium transporter CorA</fullName>
    </recommendedName>
</protein>
<gene>
    <name evidence="13" type="ORF">OCK74_17930</name>
</gene>
<keyword evidence="8" id="KW-0406">Ion transport</keyword>
<dbReference type="InterPro" id="IPR002523">
    <property type="entry name" value="MgTranspt_CorA/ZnTranspt_ZntB"/>
</dbReference>
<evidence type="ECO:0008006" key="15">
    <source>
        <dbReference type="Google" id="ProtNLM"/>
    </source>
</evidence>
<evidence type="ECO:0000256" key="7">
    <source>
        <dbReference type="ARBA" id="ARBA00022989"/>
    </source>
</evidence>
<feature type="transmembrane region" description="Helical" evidence="12">
    <location>
        <begin position="273"/>
        <end position="293"/>
    </location>
</feature>
<dbReference type="SUPFAM" id="SSF143865">
    <property type="entry name" value="CorA soluble domain-like"/>
    <property type="match status" value="1"/>
</dbReference>
<dbReference type="RefSeq" id="WP_279298442.1">
    <property type="nucleotide sequence ID" value="NZ_JAOTIF010000016.1"/>
</dbReference>
<dbReference type="GO" id="GO:0015095">
    <property type="term" value="F:magnesium ion transmembrane transporter activity"/>
    <property type="evidence" value="ECO:0007669"/>
    <property type="project" value="TreeGrafter"/>
</dbReference>
<evidence type="ECO:0000256" key="3">
    <source>
        <dbReference type="ARBA" id="ARBA00022448"/>
    </source>
</evidence>
<dbReference type="EMBL" id="JAOTIF010000016">
    <property type="protein sequence ID" value="MCU7551003.1"/>
    <property type="molecule type" value="Genomic_DNA"/>
</dbReference>
<organism evidence="13 14">
    <name type="scientific">Paraflavisolibacter caeni</name>
    <dbReference type="NCBI Taxonomy" id="2982496"/>
    <lineage>
        <taxon>Bacteria</taxon>
        <taxon>Pseudomonadati</taxon>
        <taxon>Bacteroidota</taxon>
        <taxon>Chitinophagia</taxon>
        <taxon>Chitinophagales</taxon>
        <taxon>Chitinophagaceae</taxon>
        <taxon>Paraflavisolibacter</taxon>
    </lineage>
</organism>
<dbReference type="Pfam" id="PF01544">
    <property type="entry name" value="CorA"/>
    <property type="match status" value="1"/>
</dbReference>
<feature type="transmembrane region" description="Helical" evidence="12">
    <location>
        <begin position="241"/>
        <end position="261"/>
    </location>
</feature>
<dbReference type="PANTHER" id="PTHR46494:SF1">
    <property type="entry name" value="CORA FAMILY METAL ION TRANSPORTER (EUROFUNG)"/>
    <property type="match status" value="1"/>
</dbReference>
<name>A0A9X3BJC3_9BACT</name>
<dbReference type="GO" id="GO:0000287">
    <property type="term" value="F:magnesium ion binding"/>
    <property type="evidence" value="ECO:0007669"/>
    <property type="project" value="TreeGrafter"/>
</dbReference>
<keyword evidence="7 12" id="KW-1133">Transmembrane helix</keyword>
<dbReference type="Proteomes" id="UP001155483">
    <property type="component" value="Unassembled WGS sequence"/>
</dbReference>
<dbReference type="PANTHER" id="PTHR46494">
    <property type="entry name" value="CORA FAMILY METAL ION TRANSPORTER (EUROFUNG)"/>
    <property type="match status" value="1"/>
</dbReference>
<comment type="caution">
    <text evidence="13">The sequence shown here is derived from an EMBL/GenBank/DDBJ whole genome shotgun (WGS) entry which is preliminary data.</text>
</comment>
<dbReference type="InterPro" id="IPR045861">
    <property type="entry name" value="CorA_cytoplasmic_dom"/>
</dbReference>
<reference evidence="13" key="1">
    <citation type="submission" date="2022-09" db="EMBL/GenBank/DDBJ databases">
        <authorList>
            <person name="Yuan C."/>
            <person name="Ke Z."/>
        </authorList>
    </citation>
    <scope>NUCLEOTIDE SEQUENCE</scope>
    <source>
        <strain evidence="13">LB-8</strain>
    </source>
</reference>
<evidence type="ECO:0000256" key="9">
    <source>
        <dbReference type="ARBA" id="ARBA00023136"/>
    </source>
</evidence>
<dbReference type="Gene3D" id="1.20.58.340">
    <property type="entry name" value="Magnesium transport protein CorA, transmembrane region"/>
    <property type="match status" value="1"/>
</dbReference>
<evidence type="ECO:0000313" key="13">
    <source>
        <dbReference type="EMBL" id="MCU7551003.1"/>
    </source>
</evidence>
<keyword evidence="14" id="KW-1185">Reference proteome</keyword>
<reference evidence="13" key="2">
    <citation type="submission" date="2023-04" db="EMBL/GenBank/DDBJ databases">
        <title>Paracnuella aquatica gen. nov., sp. nov., a member of the family Chitinophagaceae isolated from a hot spring.</title>
        <authorList>
            <person name="Wang C."/>
        </authorList>
    </citation>
    <scope>NUCLEOTIDE SEQUENCE</scope>
    <source>
        <strain evidence="13">LB-8</strain>
    </source>
</reference>
<comment type="subcellular location">
    <subcellularLocation>
        <location evidence="1">Cell membrane</location>
        <topology evidence="1">Multi-pass membrane protein</topology>
    </subcellularLocation>
</comment>
<dbReference type="GO" id="GO:0015087">
    <property type="term" value="F:cobalt ion transmembrane transporter activity"/>
    <property type="evidence" value="ECO:0007669"/>
    <property type="project" value="TreeGrafter"/>
</dbReference>
<evidence type="ECO:0000256" key="10">
    <source>
        <dbReference type="ARBA" id="ARBA00034269"/>
    </source>
</evidence>
<dbReference type="SUPFAM" id="SSF144083">
    <property type="entry name" value="Magnesium transport protein CorA, transmembrane region"/>
    <property type="match status" value="1"/>
</dbReference>
<evidence type="ECO:0000256" key="4">
    <source>
        <dbReference type="ARBA" id="ARBA00022475"/>
    </source>
</evidence>
<sequence length="299" mass="35216">MPSKEETVCNHVQWIDFTQPTQGEMEQLAKRYGLNNYIVRDCLDPDHLPKYDLIEDVHFLILRFFSHSFDKQIATVQDLTNKIAIFYNHDFLLTLHKDEVRFIESIREKYVQPGKCSSTDEVVIKIILQALESFNNPVMRLSERIDFYENHILLKGMAHGYIEALYYIKQQASMCNKILLLMLEPINHIKANKQNSVDLQELKEQHVKIQTLYNQALEDVNNLMNLYMSFTAQRTNDVMKVLTIFSVFFMPLTFISGIYGMNFEYMHELHSKWGYPVVLSLMVLVSLGIYAWIKKKNWL</sequence>
<keyword evidence="9 12" id="KW-0472">Membrane</keyword>
<dbReference type="FunFam" id="1.20.58.340:FF:000004">
    <property type="entry name" value="Magnesium transport protein CorA"/>
    <property type="match status" value="1"/>
</dbReference>
<dbReference type="AlphaFoldDB" id="A0A9X3BJC3"/>
<evidence type="ECO:0000256" key="1">
    <source>
        <dbReference type="ARBA" id="ARBA00004651"/>
    </source>
</evidence>
<evidence type="ECO:0000256" key="2">
    <source>
        <dbReference type="ARBA" id="ARBA00009765"/>
    </source>
</evidence>
<dbReference type="GO" id="GO:0005886">
    <property type="term" value="C:plasma membrane"/>
    <property type="evidence" value="ECO:0007669"/>
    <property type="project" value="UniProtKB-SubCell"/>
</dbReference>
<evidence type="ECO:0000256" key="11">
    <source>
        <dbReference type="ARBA" id="ARBA00045497"/>
    </source>
</evidence>
<dbReference type="GO" id="GO:0050897">
    <property type="term" value="F:cobalt ion binding"/>
    <property type="evidence" value="ECO:0007669"/>
    <property type="project" value="TreeGrafter"/>
</dbReference>
<evidence type="ECO:0000256" key="6">
    <source>
        <dbReference type="ARBA" id="ARBA00022842"/>
    </source>
</evidence>